<dbReference type="EMBL" id="NFKK01000001">
    <property type="protein sequence ID" value="OUP54447.1"/>
    <property type="molecule type" value="Genomic_DNA"/>
</dbReference>
<sequence>MDKERILEKSRKENKNQDEMERQIRIEGESFSVLITMLVGIFLLAWKFVHGEEYHDILAMFWCTSTGCALYRWVIRGQKSQIWIFAVSLALLIYNLVKYLIGA</sequence>
<proteinExistence type="predicted"/>
<comment type="caution">
    <text evidence="2">The sequence shown here is derived from an EMBL/GenBank/DDBJ whole genome shotgun (WGS) entry which is preliminary data.</text>
</comment>
<dbReference type="RefSeq" id="WP_087369845.1">
    <property type="nucleotide sequence ID" value="NZ_JBKTCX010000071.1"/>
</dbReference>
<feature type="transmembrane region" description="Helical" evidence="1">
    <location>
        <begin position="30"/>
        <end position="49"/>
    </location>
</feature>
<feature type="transmembrane region" description="Helical" evidence="1">
    <location>
        <begin position="82"/>
        <end position="101"/>
    </location>
</feature>
<dbReference type="Proteomes" id="UP000195897">
    <property type="component" value="Unassembled WGS sequence"/>
</dbReference>
<keyword evidence="1" id="KW-0812">Transmembrane</keyword>
<reference evidence="3" key="1">
    <citation type="submission" date="2017-04" db="EMBL/GenBank/DDBJ databases">
        <title>Function of individual gut microbiota members based on whole genome sequencing of pure cultures obtained from chicken caecum.</title>
        <authorList>
            <person name="Medvecky M."/>
            <person name="Cejkova D."/>
            <person name="Polansky O."/>
            <person name="Karasova D."/>
            <person name="Kubasova T."/>
            <person name="Cizek A."/>
            <person name="Rychlik I."/>
        </authorList>
    </citation>
    <scope>NUCLEOTIDE SEQUENCE [LARGE SCALE GENOMIC DNA]</scope>
    <source>
        <strain evidence="3">An180</strain>
    </source>
</reference>
<name>A0A1Y4LCL5_9FIRM</name>
<feature type="transmembrane region" description="Helical" evidence="1">
    <location>
        <begin position="55"/>
        <end position="75"/>
    </location>
</feature>
<dbReference type="InterPro" id="IPR045620">
    <property type="entry name" value="DUF6442"/>
</dbReference>
<protein>
    <submittedName>
        <fullName evidence="2">Uncharacterized protein</fullName>
    </submittedName>
</protein>
<evidence type="ECO:0000313" key="3">
    <source>
        <dbReference type="Proteomes" id="UP000195897"/>
    </source>
</evidence>
<organism evidence="2 3">
    <name type="scientific">Butyricicoccus pullicaecorum</name>
    <dbReference type="NCBI Taxonomy" id="501571"/>
    <lineage>
        <taxon>Bacteria</taxon>
        <taxon>Bacillati</taxon>
        <taxon>Bacillota</taxon>
        <taxon>Clostridia</taxon>
        <taxon>Eubacteriales</taxon>
        <taxon>Butyricicoccaceae</taxon>
        <taxon>Butyricicoccus</taxon>
    </lineage>
</organism>
<accession>A0A1Y4LCL5</accession>
<keyword evidence="1" id="KW-0472">Membrane</keyword>
<keyword evidence="1" id="KW-1133">Transmembrane helix</keyword>
<evidence type="ECO:0000256" key="1">
    <source>
        <dbReference type="SAM" id="Phobius"/>
    </source>
</evidence>
<gene>
    <name evidence="2" type="ORF">B5F17_00685</name>
</gene>
<dbReference type="Pfam" id="PF20040">
    <property type="entry name" value="DUF6442"/>
    <property type="match status" value="1"/>
</dbReference>
<dbReference type="AlphaFoldDB" id="A0A1Y4LCL5"/>
<evidence type="ECO:0000313" key="2">
    <source>
        <dbReference type="EMBL" id="OUP54447.1"/>
    </source>
</evidence>